<dbReference type="Pfam" id="PF08592">
    <property type="entry name" value="Anthrone_oxy"/>
    <property type="match status" value="1"/>
</dbReference>
<evidence type="ECO:0000256" key="1">
    <source>
        <dbReference type="SAM" id="Phobius"/>
    </source>
</evidence>
<reference evidence="2 3" key="1">
    <citation type="submission" date="2018-01" db="EMBL/GenBank/DDBJ databases">
        <title>Draft genome sequence of Sphaerisporangium sp. 7K107.</title>
        <authorList>
            <person name="Sahin N."/>
            <person name="Saygin H."/>
            <person name="Ay H."/>
        </authorList>
    </citation>
    <scope>NUCLEOTIDE SEQUENCE [LARGE SCALE GENOMIC DNA]</scope>
    <source>
        <strain evidence="2 3">7K107</strain>
    </source>
</reference>
<name>A0A2W2ELG5_9ACTN</name>
<dbReference type="AlphaFoldDB" id="A0A2W2ELG5"/>
<dbReference type="InterPro" id="IPR013901">
    <property type="entry name" value="Anthrone_oxy"/>
</dbReference>
<organism evidence="2 3">
    <name type="scientific">Spongiactinospora gelatinilytica</name>
    <dbReference type="NCBI Taxonomy" id="2666298"/>
    <lineage>
        <taxon>Bacteria</taxon>
        <taxon>Bacillati</taxon>
        <taxon>Actinomycetota</taxon>
        <taxon>Actinomycetes</taxon>
        <taxon>Streptosporangiales</taxon>
        <taxon>Streptosporangiaceae</taxon>
        <taxon>Spongiactinospora</taxon>
    </lineage>
</organism>
<evidence type="ECO:0000313" key="2">
    <source>
        <dbReference type="EMBL" id="PZG25226.1"/>
    </source>
</evidence>
<feature type="transmembrane region" description="Helical" evidence="1">
    <location>
        <begin position="6"/>
        <end position="31"/>
    </location>
</feature>
<dbReference type="RefSeq" id="WP_111171577.1">
    <property type="nucleotide sequence ID" value="NZ_POUA01000466.1"/>
</dbReference>
<keyword evidence="1" id="KW-1133">Transmembrane helix</keyword>
<proteinExistence type="predicted"/>
<sequence length="157" mass="16871">MTELLLPVALFTNGIAAGVLVGTMLGVVPFYRTLGAPEYVRAHAFSSTRYDPFQPICLVTTLVIDTILAATVDAFTARALCAAAAVTTLGVVIVSVSRNVPMNRWIVRQDPDAMPADWDFESFRANWARWNGIRATVAVLAFVFNISAAVALLALGL</sequence>
<feature type="transmembrane region" description="Helical" evidence="1">
    <location>
        <begin position="77"/>
        <end position="96"/>
    </location>
</feature>
<comment type="caution">
    <text evidence="2">The sequence shown here is derived from an EMBL/GenBank/DDBJ whole genome shotgun (WGS) entry which is preliminary data.</text>
</comment>
<gene>
    <name evidence="2" type="ORF">C1I98_34805</name>
</gene>
<dbReference type="Proteomes" id="UP000248544">
    <property type="component" value="Unassembled WGS sequence"/>
</dbReference>
<feature type="transmembrane region" description="Helical" evidence="1">
    <location>
        <begin position="133"/>
        <end position="155"/>
    </location>
</feature>
<keyword evidence="1" id="KW-0812">Transmembrane</keyword>
<evidence type="ECO:0000313" key="3">
    <source>
        <dbReference type="Proteomes" id="UP000248544"/>
    </source>
</evidence>
<accession>A0A2W2ELG5</accession>
<dbReference type="EMBL" id="POUA01000466">
    <property type="protein sequence ID" value="PZG25226.1"/>
    <property type="molecule type" value="Genomic_DNA"/>
</dbReference>
<keyword evidence="3" id="KW-1185">Reference proteome</keyword>
<keyword evidence="1" id="KW-0472">Membrane</keyword>
<protein>
    <submittedName>
        <fullName evidence="2">DUF1772 domain-containing protein</fullName>
    </submittedName>
</protein>